<dbReference type="GO" id="GO:0012505">
    <property type="term" value="C:endomembrane system"/>
    <property type="evidence" value="ECO:0007669"/>
    <property type="project" value="UniProtKB-SubCell"/>
</dbReference>
<keyword evidence="7 10" id="KW-0472">Membrane</keyword>
<keyword evidence="3" id="KW-0217">Developmental protein</keyword>
<evidence type="ECO:0000256" key="7">
    <source>
        <dbReference type="ARBA" id="ARBA00023136"/>
    </source>
</evidence>
<keyword evidence="6 10" id="KW-1133">Transmembrane helix</keyword>
<comment type="similarity">
    <text evidence="2 9">Belongs to the EMP24/GP25L family.</text>
</comment>
<evidence type="ECO:0000259" key="12">
    <source>
        <dbReference type="PROSITE" id="PS50866"/>
    </source>
</evidence>
<protein>
    <recommendedName>
        <fullName evidence="12">GOLD domain-containing protein</fullName>
    </recommendedName>
</protein>
<dbReference type="PROSITE" id="PS50866">
    <property type="entry name" value="GOLD"/>
    <property type="match status" value="1"/>
</dbReference>
<dbReference type="EMBL" id="OU896713">
    <property type="protein sequence ID" value="CAH1176780.1"/>
    <property type="molecule type" value="Genomic_DNA"/>
</dbReference>
<dbReference type="InterPro" id="IPR009038">
    <property type="entry name" value="GOLD_dom"/>
</dbReference>
<reference evidence="13" key="2">
    <citation type="submission" date="2022-10" db="EMBL/GenBank/DDBJ databases">
        <authorList>
            <consortium name="ENA_rothamsted_submissions"/>
            <consortium name="culmorum"/>
            <person name="King R."/>
        </authorList>
    </citation>
    <scope>NUCLEOTIDE SEQUENCE</scope>
</reference>
<dbReference type="InterPro" id="IPR015720">
    <property type="entry name" value="Emp24-like"/>
</dbReference>
<keyword evidence="14" id="KW-1185">Reference proteome</keyword>
<evidence type="ECO:0000256" key="10">
    <source>
        <dbReference type="SAM" id="Phobius"/>
    </source>
</evidence>
<evidence type="ECO:0000256" key="5">
    <source>
        <dbReference type="ARBA" id="ARBA00022729"/>
    </source>
</evidence>
<evidence type="ECO:0000256" key="9">
    <source>
        <dbReference type="RuleBase" id="RU003827"/>
    </source>
</evidence>
<evidence type="ECO:0000313" key="14">
    <source>
        <dbReference type="Proteomes" id="UP001153737"/>
    </source>
</evidence>
<dbReference type="OrthoDB" id="5976732at2759"/>
<evidence type="ECO:0000256" key="8">
    <source>
        <dbReference type="ARBA" id="ARBA00037847"/>
    </source>
</evidence>
<reference evidence="13" key="1">
    <citation type="submission" date="2022-01" db="EMBL/GenBank/DDBJ databases">
        <authorList>
            <person name="King R."/>
        </authorList>
    </citation>
    <scope>NUCLEOTIDE SEQUENCE</scope>
</reference>
<feature type="domain" description="GOLD" evidence="12">
    <location>
        <begin position="33"/>
        <end position="117"/>
    </location>
</feature>
<feature type="signal peptide" evidence="11">
    <location>
        <begin position="1"/>
        <end position="19"/>
    </location>
</feature>
<dbReference type="Proteomes" id="UP001153737">
    <property type="component" value="Chromosome 7"/>
</dbReference>
<evidence type="ECO:0000256" key="1">
    <source>
        <dbReference type="ARBA" id="ARBA00004479"/>
    </source>
</evidence>
<evidence type="ECO:0000256" key="4">
    <source>
        <dbReference type="ARBA" id="ARBA00022692"/>
    </source>
</evidence>
<keyword evidence="5 11" id="KW-0732">Signal</keyword>
<feature type="chain" id="PRO_5040242924" description="GOLD domain-containing protein" evidence="11">
    <location>
        <begin position="20"/>
        <end position="233"/>
    </location>
</feature>
<accession>A0A9P0GSM2</accession>
<dbReference type="GO" id="GO:0016020">
    <property type="term" value="C:membrane"/>
    <property type="evidence" value="ECO:0007669"/>
    <property type="project" value="UniProtKB-SubCell"/>
</dbReference>
<dbReference type="SUPFAM" id="SSF101576">
    <property type="entry name" value="Supernatant protein factor (SPF), C-terminal domain"/>
    <property type="match status" value="1"/>
</dbReference>
<evidence type="ECO:0000256" key="11">
    <source>
        <dbReference type="SAM" id="SignalP"/>
    </source>
</evidence>
<keyword evidence="4 9" id="KW-0812">Transmembrane</keyword>
<gene>
    <name evidence="13" type="ORF">PHAECO_LOCUS11178</name>
</gene>
<proteinExistence type="inferred from homology"/>
<comment type="subcellular location">
    <subcellularLocation>
        <location evidence="8">Endomembrane system</location>
        <topology evidence="8">Single-pass membrane protein</topology>
    </subcellularLocation>
    <subcellularLocation>
        <location evidence="1 9">Membrane</location>
        <topology evidence="1 9">Single-pass type I membrane protein</topology>
    </subcellularLocation>
</comment>
<evidence type="ECO:0000256" key="2">
    <source>
        <dbReference type="ARBA" id="ARBA00007104"/>
    </source>
</evidence>
<organism evidence="13 14">
    <name type="scientific">Phaedon cochleariae</name>
    <name type="common">Mustard beetle</name>
    <dbReference type="NCBI Taxonomy" id="80249"/>
    <lineage>
        <taxon>Eukaryota</taxon>
        <taxon>Metazoa</taxon>
        <taxon>Ecdysozoa</taxon>
        <taxon>Arthropoda</taxon>
        <taxon>Hexapoda</taxon>
        <taxon>Insecta</taxon>
        <taxon>Pterygota</taxon>
        <taxon>Neoptera</taxon>
        <taxon>Endopterygota</taxon>
        <taxon>Coleoptera</taxon>
        <taxon>Polyphaga</taxon>
        <taxon>Cucujiformia</taxon>
        <taxon>Chrysomeloidea</taxon>
        <taxon>Chrysomelidae</taxon>
        <taxon>Chrysomelinae</taxon>
        <taxon>Chrysomelini</taxon>
        <taxon>Phaedon</taxon>
    </lineage>
</organism>
<dbReference type="Pfam" id="PF01105">
    <property type="entry name" value="EMP24_GP25L"/>
    <property type="match status" value="1"/>
</dbReference>
<dbReference type="SMART" id="SM01190">
    <property type="entry name" value="EMP24_GP25L"/>
    <property type="match status" value="1"/>
</dbReference>
<dbReference type="InterPro" id="IPR036598">
    <property type="entry name" value="GOLD_dom_sf"/>
</dbReference>
<sequence length="233" mass="27033">MRQFMILFSLVYIIDYAQPLEKELTIYIDPGTESCFYQNAKQGESIDIEYQVIDGGHGDLDITFRLVDPNGRILLVDLKKSENSHRSDAEIPGDYRFCFDNSFSSYNTKTVFFELIIDSEDGDGWGSDEKFDFNAIGDNENYDIRIEDVQQIINTMRDHLTKVRNLQELIKSSEARDRNVAEENYFKVNTFSMAQLALMIIVGVIQVIMVRSLFDDRSRVHKLWKNLNKGLQK</sequence>
<dbReference type="AlphaFoldDB" id="A0A9P0GSM2"/>
<dbReference type="PANTHER" id="PTHR22811">
    <property type="entry name" value="TRANSMEMBRANE EMP24 DOMAIN-CONTAINING PROTEIN"/>
    <property type="match status" value="1"/>
</dbReference>
<feature type="transmembrane region" description="Helical" evidence="10">
    <location>
        <begin position="193"/>
        <end position="214"/>
    </location>
</feature>
<evidence type="ECO:0000313" key="13">
    <source>
        <dbReference type="EMBL" id="CAH1176780.1"/>
    </source>
</evidence>
<evidence type="ECO:0000256" key="3">
    <source>
        <dbReference type="ARBA" id="ARBA00022473"/>
    </source>
</evidence>
<name>A0A9P0GSM2_PHACE</name>
<evidence type="ECO:0000256" key="6">
    <source>
        <dbReference type="ARBA" id="ARBA00022989"/>
    </source>
</evidence>